<dbReference type="SUPFAM" id="SSF53300">
    <property type="entry name" value="vWA-like"/>
    <property type="match status" value="1"/>
</dbReference>
<protein>
    <recommendedName>
        <fullName evidence="4">VWFA domain-containing protein</fullName>
    </recommendedName>
</protein>
<feature type="non-terminal residue" evidence="5">
    <location>
        <position position="475"/>
    </location>
</feature>
<proteinExistence type="predicted"/>
<dbReference type="Pfam" id="PF13519">
    <property type="entry name" value="VWA_2"/>
    <property type="match status" value="1"/>
</dbReference>
<gene>
    <name evidence="5" type="ORF">ABT56_12760</name>
</gene>
<comment type="caution">
    <text evidence="5">The sequence shown here is derived from an EMBL/GenBank/DDBJ whole genome shotgun (WGS) entry which is preliminary data.</text>
</comment>
<feature type="repeat" description="TPR" evidence="1">
    <location>
        <begin position="398"/>
        <end position="431"/>
    </location>
</feature>
<dbReference type="SUPFAM" id="SSF48452">
    <property type="entry name" value="TPR-like"/>
    <property type="match status" value="1"/>
</dbReference>
<evidence type="ECO:0000313" key="6">
    <source>
        <dbReference type="Proteomes" id="UP000036097"/>
    </source>
</evidence>
<evidence type="ECO:0000313" key="5">
    <source>
        <dbReference type="EMBL" id="KLV05070.1"/>
    </source>
</evidence>
<dbReference type="Gene3D" id="3.40.50.410">
    <property type="entry name" value="von Willebrand factor, type A domain"/>
    <property type="match status" value="1"/>
</dbReference>
<dbReference type="PATRIC" id="fig|1195763.3.peg.2699"/>
<feature type="domain" description="VWFA" evidence="4">
    <location>
        <begin position="88"/>
        <end position="282"/>
    </location>
</feature>
<dbReference type="Gene3D" id="1.25.40.10">
    <property type="entry name" value="Tetratricopeptide repeat domain"/>
    <property type="match status" value="1"/>
</dbReference>
<dbReference type="InterPro" id="IPR050768">
    <property type="entry name" value="UPF0353/GerABKA_families"/>
</dbReference>
<evidence type="ECO:0000256" key="2">
    <source>
        <dbReference type="SAM" id="MobiDB-lite"/>
    </source>
</evidence>
<dbReference type="STRING" id="1195763.ABT56_12760"/>
<dbReference type="Pfam" id="PF13174">
    <property type="entry name" value="TPR_6"/>
    <property type="match status" value="1"/>
</dbReference>
<dbReference type="InterPro" id="IPR002035">
    <property type="entry name" value="VWF_A"/>
</dbReference>
<name>A0A0J1GZR3_9GAMM</name>
<evidence type="ECO:0000259" key="4">
    <source>
        <dbReference type="PROSITE" id="PS50234"/>
    </source>
</evidence>
<dbReference type="PANTHER" id="PTHR22550">
    <property type="entry name" value="SPORE GERMINATION PROTEIN"/>
    <property type="match status" value="1"/>
</dbReference>
<accession>A0A0J1GZR3</accession>
<feature type="transmembrane region" description="Helical" evidence="3">
    <location>
        <begin position="305"/>
        <end position="332"/>
    </location>
</feature>
<keyword evidence="3" id="KW-0472">Membrane</keyword>
<dbReference type="RefSeq" id="WP_047879273.1">
    <property type="nucleotide sequence ID" value="NZ_LDOT01000016.1"/>
</dbReference>
<keyword evidence="6" id="KW-1185">Reference proteome</keyword>
<reference evidence="5 6" key="1">
    <citation type="submission" date="2015-05" db="EMBL/GenBank/DDBJ databases">
        <title>Photobacterium galathea sp. nov.</title>
        <authorList>
            <person name="Machado H."/>
            <person name="Gram L."/>
        </authorList>
    </citation>
    <scope>NUCLEOTIDE SEQUENCE [LARGE SCALE GENOMIC DNA]</scope>
    <source>
        <strain evidence="5 6">CGMCC 1.12159</strain>
    </source>
</reference>
<dbReference type="InterPro" id="IPR036465">
    <property type="entry name" value="vWFA_dom_sf"/>
</dbReference>
<feature type="compositionally biased region" description="Low complexity" evidence="2">
    <location>
        <begin position="450"/>
        <end position="475"/>
    </location>
</feature>
<dbReference type="OrthoDB" id="9807628at2"/>
<dbReference type="PANTHER" id="PTHR22550:SF14">
    <property type="entry name" value="VWFA DOMAIN-CONTAINING PROTEIN"/>
    <property type="match status" value="1"/>
</dbReference>
<dbReference type="Proteomes" id="UP000036097">
    <property type="component" value="Unassembled WGS sequence"/>
</dbReference>
<feature type="region of interest" description="Disordered" evidence="2">
    <location>
        <begin position="427"/>
        <end position="475"/>
    </location>
</feature>
<dbReference type="PROSITE" id="PS50005">
    <property type="entry name" value="TPR"/>
    <property type="match status" value="1"/>
</dbReference>
<evidence type="ECO:0000256" key="1">
    <source>
        <dbReference type="PROSITE-ProRule" id="PRU00339"/>
    </source>
</evidence>
<keyword evidence="3" id="KW-1133">Transmembrane helix</keyword>
<dbReference type="AlphaFoldDB" id="A0A0J1GZR3"/>
<keyword evidence="1" id="KW-0802">TPR repeat</keyword>
<dbReference type="PROSITE" id="PS50234">
    <property type="entry name" value="VWFA"/>
    <property type="match status" value="1"/>
</dbReference>
<dbReference type="EMBL" id="LDOT01000016">
    <property type="protein sequence ID" value="KLV05070.1"/>
    <property type="molecule type" value="Genomic_DNA"/>
</dbReference>
<dbReference type="InterPro" id="IPR019734">
    <property type="entry name" value="TPR_rpt"/>
</dbReference>
<sequence length="475" mass="51634">MSEFTFLYPLWLLALVPLLLIVPWLRRNTTRQQGLIASHLAEKLGIGQSTSQKALIPGVSLVWVLACIALAGPSWQKDTVPAYSLSGARVLVMDMSQSMYATDMAPNRLSQARYKALDLLPGWQEGSTGLVAYAGDGYTISPLTKDAQTLANLIPHLSPEIMPIAGSNAAAGIKEAIDLLKQAGFQQGDIIMITDGLSESESAASLSLLKANPYRLSVLAVGSTQGAPIQLPDGHLLTNDTGNTVISKLDINTITPLVKATNGIFVQADTSNHDVEKLIAATAKPEQAANKDKQQTLEERVNNGFWLMIPIVILALFGFRRGIVLAAALVLIPVEPVHASIVSDAFNNSNTQGHQLFEQGNFAEAAKHFNDPRWKGSAYYRAKDYQQAIDTWKPLKDDDSRFNLGNAYAQAGQLENAAKTYQDLLADNPDYPGASENLKVVESLQKQKQEQQQQNGNSQSQQGQQRQDSNSQSQQ</sequence>
<dbReference type="InterPro" id="IPR011990">
    <property type="entry name" value="TPR-like_helical_dom_sf"/>
</dbReference>
<organism evidence="5 6">
    <name type="scientific">Photobacterium aquae</name>
    <dbReference type="NCBI Taxonomy" id="1195763"/>
    <lineage>
        <taxon>Bacteria</taxon>
        <taxon>Pseudomonadati</taxon>
        <taxon>Pseudomonadota</taxon>
        <taxon>Gammaproteobacteria</taxon>
        <taxon>Vibrionales</taxon>
        <taxon>Vibrionaceae</taxon>
        <taxon>Photobacterium</taxon>
    </lineage>
</organism>
<evidence type="ECO:0000256" key="3">
    <source>
        <dbReference type="SAM" id="Phobius"/>
    </source>
</evidence>
<keyword evidence="3" id="KW-0812">Transmembrane</keyword>
<feature type="transmembrane region" description="Helical" evidence="3">
    <location>
        <begin position="6"/>
        <end position="25"/>
    </location>
</feature>